<evidence type="ECO:0000256" key="3">
    <source>
        <dbReference type="ARBA" id="ARBA00059023"/>
    </source>
</evidence>
<evidence type="ECO:0000256" key="4">
    <source>
        <dbReference type="ARBA" id="ARBA00060557"/>
    </source>
</evidence>
<keyword evidence="9" id="KW-1185">Reference proteome</keyword>
<comment type="similarity">
    <text evidence="1">Belongs to the NAD(P)-dependent epimerase/dehydratase family.</text>
</comment>
<dbReference type="GO" id="GO:0008743">
    <property type="term" value="F:L-threonine 3-dehydrogenase activity"/>
    <property type="evidence" value="ECO:0007669"/>
    <property type="project" value="UniProtKB-EC"/>
</dbReference>
<evidence type="ECO:0000256" key="5">
    <source>
        <dbReference type="ARBA" id="ARBA00066604"/>
    </source>
</evidence>
<evidence type="ECO:0000256" key="2">
    <source>
        <dbReference type="ARBA" id="ARBA00050613"/>
    </source>
</evidence>
<evidence type="ECO:0000313" key="9">
    <source>
        <dbReference type="Proteomes" id="UP001233172"/>
    </source>
</evidence>
<protein>
    <recommendedName>
        <fullName evidence="6">L-threonine 3-dehydrogenase, mitochondrial</fullName>
        <ecNumber evidence="5">1.1.1.103</ecNumber>
    </recommendedName>
</protein>
<dbReference type="GO" id="GO:0006567">
    <property type="term" value="P:L-threonine catabolic process"/>
    <property type="evidence" value="ECO:0007669"/>
    <property type="project" value="TreeGrafter"/>
</dbReference>
<comment type="catalytic activity">
    <reaction evidence="2">
        <text>L-threonine + NAD(+) = (2S)-2-amino-3-oxobutanoate + NADH + H(+)</text>
        <dbReference type="Rhea" id="RHEA:13161"/>
        <dbReference type="ChEBI" id="CHEBI:15378"/>
        <dbReference type="ChEBI" id="CHEBI:57540"/>
        <dbReference type="ChEBI" id="CHEBI:57926"/>
        <dbReference type="ChEBI" id="CHEBI:57945"/>
        <dbReference type="ChEBI" id="CHEBI:78948"/>
        <dbReference type="EC" id="1.1.1.103"/>
    </reaction>
</comment>
<reference evidence="8" key="2">
    <citation type="submission" date="2023-04" db="EMBL/GenBank/DDBJ databases">
        <authorList>
            <person name="Bu L."/>
            <person name="Lu L."/>
            <person name="Laidemitt M.R."/>
            <person name="Zhang S.M."/>
            <person name="Mutuku M."/>
            <person name="Mkoji G."/>
            <person name="Steinauer M."/>
            <person name="Loker E.S."/>
        </authorList>
    </citation>
    <scope>NUCLEOTIDE SEQUENCE</scope>
    <source>
        <strain evidence="8">KasaAsao</strain>
        <tissue evidence="8">Whole Snail</tissue>
    </source>
</reference>
<dbReference type="EC" id="1.1.1.103" evidence="5"/>
<evidence type="ECO:0000256" key="6">
    <source>
        <dbReference type="ARBA" id="ARBA00069940"/>
    </source>
</evidence>
<dbReference type="InterPro" id="IPR036291">
    <property type="entry name" value="NAD(P)-bd_dom_sf"/>
</dbReference>
<proteinExistence type="inferred from homology"/>
<dbReference type="PANTHER" id="PTHR42687">
    <property type="entry name" value="L-THREONINE 3-DEHYDROGENASE"/>
    <property type="match status" value="1"/>
</dbReference>
<sequence>MKMNVIAGLLKRAVSLGTKFPLGKQLSTYRPKVPVRPKKEVLTAMSTKRSSHGYYRDVESRPRLLITGSLGQLGPGLARIFREKYGRDNVIMSDINKASESVLESGPFLFADVLDMRSLREICVNYEIDWLVHLSALLSAVGEANVPLAMQVNIEGLHNVLEVARMYKLKLFIPSTIGAFGPDSPRNPTPDMTIQRPRTIYGVSKVHAELMGEYYQHKFGIDFRCLRYPGVISTDQPGGGTTDYALKIFHDALTTKVHKCFLKPDTRLPMMYIDDLLTATCEFMQVPESRLSMRTYNIGAVDFTPDELAHEIRKFVPELEVVYKPDHRQAIADSWPQKFDYSNAVKDWGYRPLYNLPTLCEVMFQSLMPKYKNRKDQLLEEVKE</sequence>
<evidence type="ECO:0000259" key="7">
    <source>
        <dbReference type="Pfam" id="PF01370"/>
    </source>
</evidence>
<dbReference type="Proteomes" id="UP001233172">
    <property type="component" value="Unassembled WGS sequence"/>
</dbReference>
<dbReference type="Pfam" id="PF01370">
    <property type="entry name" value="Epimerase"/>
    <property type="match status" value="1"/>
</dbReference>
<dbReference type="CDD" id="cd05272">
    <property type="entry name" value="TDH_SDR_e"/>
    <property type="match status" value="1"/>
</dbReference>
<evidence type="ECO:0000313" key="8">
    <source>
        <dbReference type="EMBL" id="KAK0069844.1"/>
    </source>
</evidence>
<accession>A0AAD8FPD5</accession>
<dbReference type="EMBL" id="JASAOG010000002">
    <property type="protein sequence ID" value="KAK0069844.1"/>
    <property type="molecule type" value="Genomic_DNA"/>
</dbReference>
<dbReference type="SUPFAM" id="SSF51735">
    <property type="entry name" value="NAD(P)-binding Rossmann-fold domains"/>
    <property type="match status" value="1"/>
</dbReference>
<comment type="function">
    <text evidence="3">Catalyzes the NAD(+)-dependent oxidation of L-threonine to 2-amino-3-ketobutyrate, mediating L-threonine catabolism.</text>
</comment>
<comment type="pathway">
    <text evidence="4">Amino-acid degradation; L-threonine degradation via oxydo-reductase pathway; glycine from L-threonine: step 1/2.</text>
</comment>
<dbReference type="PANTHER" id="PTHR42687:SF1">
    <property type="entry name" value="L-THREONINE 3-DEHYDROGENASE, MITOCHONDRIAL"/>
    <property type="match status" value="1"/>
</dbReference>
<reference evidence="8" key="1">
    <citation type="journal article" date="2023" name="PLoS Negl. Trop. Dis.">
        <title>A genome sequence for Biomphalaria pfeifferi, the major vector snail for the human-infecting parasite Schistosoma mansoni.</title>
        <authorList>
            <person name="Bu L."/>
            <person name="Lu L."/>
            <person name="Laidemitt M.R."/>
            <person name="Zhang S.M."/>
            <person name="Mutuku M."/>
            <person name="Mkoji G."/>
            <person name="Steinauer M."/>
            <person name="Loker E.S."/>
        </authorList>
    </citation>
    <scope>NUCLEOTIDE SEQUENCE</scope>
    <source>
        <strain evidence="8">KasaAsao</strain>
    </source>
</reference>
<feature type="domain" description="NAD-dependent epimerase/dehydratase" evidence="7">
    <location>
        <begin position="65"/>
        <end position="299"/>
    </location>
</feature>
<dbReference type="AlphaFoldDB" id="A0AAD8FPD5"/>
<dbReference type="InterPro" id="IPR051225">
    <property type="entry name" value="NAD(P)_epim/dehydratase"/>
</dbReference>
<name>A0AAD8FPD5_BIOPF</name>
<dbReference type="InterPro" id="IPR001509">
    <property type="entry name" value="Epimerase_deHydtase"/>
</dbReference>
<evidence type="ECO:0000256" key="1">
    <source>
        <dbReference type="ARBA" id="ARBA00007637"/>
    </source>
</evidence>
<dbReference type="Gene3D" id="3.40.50.720">
    <property type="entry name" value="NAD(P)-binding Rossmann-like Domain"/>
    <property type="match status" value="1"/>
</dbReference>
<organism evidence="8 9">
    <name type="scientific">Biomphalaria pfeifferi</name>
    <name type="common">Bloodfluke planorb</name>
    <name type="synonym">Freshwater snail</name>
    <dbReference type="NCBI Taxonomy" id="112525"/>
    <lineage>
        <taxon>Eukaryota</taxon>
        <taxon>Metazoa</taxon>
        <taxon>Spiralia</taxon>
        <taxon>Lophotrochozoa</taxon>
        <taxon>Mollusca</taxon>
        <taxon>Gastropoda</taxon>
        <taxon>Heterobranchia</taxon>
        <taxon>Euthyneura</taxon>
        <taxon>Panpulmonata</taxon>
        <taxon>Hygrophila</taxon>
        <taxon>Lymnaeoidea</taxon>
        <taxon>Planorbidae</taxon>
        <taxon>Biomphalaria</taxon>
    </lineage>
</organism>
<gene>
    <name evidence="8" type="ORF">Bpfe_001021</name>
</gene>
<dbReference type="FunFam" id="3.40.50.720:FF:000077">
    <property type="entry name" value="L-threonine 3-dehydrogenase, mitochondrial"/>
    <property type="match status" value="1"/>
</dbReference>
<comment type="caution">
    <text evidence="8">The sequence shown here is derived from an EMBL/GenBank/DDBJ whole genome shotgun (WGS) entry which is preliminary data.</text>
</comment>